<name>A0A2P2MG20_RHIMU</name>
<dbReference type="EMBL" id="GGEC01048705">
    <property type="protein sequence ID" value="MBX29189.1"/>
    <property type="molecule type" value="Transcribed_RNA"/>
</dbReference>
<sequence length="69" mass="7537">MAYNFTCIECKSCKYHQQEMTALRSIKHASNVISCAYRASAFCGAMIVSAAIKGSNVSLSSNDIRKNLV</sequence>
<proteinExistence type="predicted"/>
<reference evidence="1" key="1">
    <citation type="submission" date="2018-02" db="EMBL/GenBank/DDBJ databases">
        <title>Rhizophora mucronata_Transcriptome.</title>
        <authorList>
            <person name="Meera S.P."/>
            <person name="Sreeshan A."/>
            <person name="Augustine A."/>
        </authorList>
    </citation>
    <scope>NUCLEOTIDE SEQUENCE</scope>
    <source>
        <tissue evidence="1">Leaf</tissue>
    </source>
</reference>
<organism evidence="1">
    <name type="scientific">Rhizophora mucronata</name>
    <name type="common">Asiatic mangrove</name>
    <dbReference type="NCBI Taxonomy" id="61149"/>
    <lineage>
        <taxon>Eukaryota</taxon>
        <taxon>Viridiplantae</taxon>
        <taxon>Streptophyta</taxon>
        <taxon>Embryophyta</taxon>
        <taxon>Tracheophyta</taxon>
        <taxon>Spermatophyta</taxon>
        <taxon>Magnoliopsida</taxon>
        <taxon>eudicotyledons</taxon>
        <taxon>Gunneridae</taxon>
        <taxon>Pentapetalae</taxon>
        <taxon>rosids</taxon>
        <taxon>fabids</taxon>
        <taxon>Malpighiales</taxon>
        <taxon>Rhizophoraceae</taxon>
        <taxon>Rhizophora</taxon>
    </lineage>
</organism>
<accession>A0A2P2MG20</accession>
<evidence type="ECO:0000313" key="1">
    <source>
        <dbReference type="EMBL" id="MBX29189.1"/>
    </source>
</evidence>
<dbReference type="AlphaFoldDB" id="A0A2P2MG20"/>
<protein>
    <submittedName>
        <fullName evidence="1">Uncharacterized protein</fullName>
    </submittedName>
</protein>